<dbReference type="GO" id="GO:0004930">
    <property type="term" value="F:G protein-coupled receptor activity"/>
    <property type="evidence" value="ECO:0007669"/>
    <property type="project" value="UniProtKB-KW"/>
</dbReference>
<dbReference type="RefSeq" id="XP_022109889.1">
    <property type="nucleotide sequence ID" value="XM_022254197.1"/>
</dbReference>
<feature type="transmembrane region" description="Helical" evidence="9">
    <location>
        <begin position="194"/>
        <end position="218"/>
    </location>
</feature>
<evidence type="ECO:0000256" key="8">
    <source>
        <dbReference type="ARBA" id="ARBA00023224"/>
    </source>
</evidence>
<dbReference type="AlphaFoldDB" id="A0A8B7ZWU5"/>
<evidence type="ECO:0000256" key="7">
    <source>
        <dbReference type="ARBA" id="ARBA00023170"/>
    </source>
</evidence>
<dbReference type="SUPFAM" id="SSF81321">
    <property type="entry name" value="Family A G protein-coupled receptor-like"/>
    <property type="match status" value="1"/>
</dbReference>
<dbReference type="CDD" id="cd00637">
    <property type="entry name" value="7tm_classA_rhodopsin-like"/>
    <property type="match status" value="1"/>
</dbReference>
<evidence type="ECO:0000256" key="4">
    <source>
        <dbReference type="ARBA" id="ARBA00022989"/>
    </source>
</evidence>
<dbReference type="KEGG" id="aplc:110989652"/>
<dbReference type="Proteomes" id="UP000694845">
    <property type="component" value="Unplaced"/>
</dbReference>
<evidence type="ECO:0000259" key="10">
    <source>
        <dbReference type="PROSITE" id="PS50262"/>
    </source>
</evidence>
<sequence length="450" mass="50258">METVESWNTETMDIEQEYTNLTEDCDVPENSLGVAVAISFLYGVVLVLALIGNIMVIVIVYIRPKLRSASNVNLINLAFADLCCCVSLPFSLVSEIKGSWIFGDVACVLVAFLTLWACTVIVMILLNIAIYRYFVISRARSEIVKVLRKRTVRINVMIWPLSAIFSAPPIVGWGRYRACVGLPSCFLDLPSSRSYVVFFVLFSTIIPSVLMIFCYARICATVRNSSKRVKNTAHALFRASTILTESVVAESGETRRSRCSLRDVEFLPLPVRSPRGSDSGIIQASRSEKRLSIVSYTSVIANMRPEELRLGKSLFLVFVAYLLFWLPVVSVMLVGSFLSSDPVHGLWVAMQICMYIHAAVNPFVYGLLTDPFRSVINTAMSWGTKTKPGVRDNDLKRPSIATMDRLNVESDTYMDRSNSDSKNCERINLKRLSIPESCHQARLSLSASSF</sequence>
<feature type="domain" description="G-protein coupled receptors family 1 profile" evidence="10">
    <location>
        <begin position="52"/>
        <end position="365"/>
    </location>
</feature>
<dbReference type="InterPro" id="IPR017452">
    <property type="entry name" value="GPCR_Rhodpsn_7TM"/>
</dbReference>
<evidence type="ECO:0000256" key="6">
    <source>
        <dbReference type="ARBA" id="ARBA00023136"/>
    </source>
</evidence>
<dbReference type="Pfam" id="PF00001">
    <property type="entry name" value="7tm_1"/>
    <property type="match status" value="1"/>
</dbReference>
<keyword evidence="5" id="KW-0297">G-protein coupled receptor</keyword>
<protein>
    <submittedName>
        <fullName evidence="12">Alpha-1A adrenergic receptor-like</fullName>
    </submittedName>
</protein>
<keyword evidence="6 9" id="KW-0472">Membrane</keyword>
<name>A0A8B7ZWU5_ACAPL</name>
<dbReference type="PANTHER" id="PTHR22752">
    <property type="entry name" value="G PROTEIN-COUPLED RECEPTOR"/>
    <property type="match status" value="1"/>
</dbReference>
<keyword evidence="3 9" id="KW-0812">Transmembrane</keyword>
<feature type="transmembrane region" description="Helical" evidence="9">
    <location>
        <begin position="40"/>
        <end position="62"/>
    </location>
</feature>
<feature type="transmembrane region" description="Helical" evidence="9">
    <location>
        <begin position="74"/>
        <end position="94"/>
    </location>
</feature>
<dbReference type="GeneID" id="110989652"/>
<keyword evidence="11" id="KW-1185">Reference proteome</keyword>
<comment type="subcellular location">
    <subcellularLocation>
        <location evidence="1">Cell membrane</location>
        <topology evidence="1">Multi-pass membrane protein</topology>
    </subcellularLocation>
</comment>
<dbReference type="OrthoDB" id="6076970at2759"/>
<evidence type="ECO:0000256" key="3">
    <source>
        <dbReference type="ARBA" id="ARBA00022692"/>
    </source>
</evidence>
<keyword evidence="8" id="KW-0807">Transducer</keyword>
<accession>A0A8B7ZWU5</accession>
<evidence type="ECO:0000256" key="2">
    <source>
        <dbReference type="ARBA" id="ARBA00022475"/>
    </source>
</evidence>
<evidence type="ECO:0000256" key="5">
    <source>
        <dbReference type="ARBA" id="ARBA00023040"/>
    </source>
</evidence>
<dbReference type="PRINTS" id="PR00237">
    <property type="entry name" value="GPCRRHODOPSN"/>
</dbReference>
<dbReference type="OMA" id="AFADLCC"/>
<keyword evidence="7" id="KW-0675">Receptor</keyword>
<dbReference type="Gene3D" id="1.20.1070.10">
    <property type="entry name" value="Rhodopsin 7-helix transmembrane proteins"/>
    <property type="match status" value="1"/>
</dbReference>
<dbReference type="GO" id="GO:0005886">
    <property type="term" value="C:plasma membrane"/>
    <property type="evidence" value="ECO:0007669"/>
    <property type="project" value="UniProtKB-SubCell"/>
</dbReference>
<evidence type="ECO:0000256" key="1">
    <source>
        <dbReference type="ARBA" id="ARBA00004651"/>
    </source>
</evidence>
<evidence type="ECO:0000313" key="11">
    <source>
        <dbReference type="Proteomes" id="UP000694845"/>
    </source>
</evidence>
<organism evidence="11 12">
    <name type="scientific">Acanthaster planci</name>
    <name type="common">Crown-of-thorns starfish</name>
    <dbReference type="NCBI Taxonomy" id="133434"/>
    <lineage>
        <taxon>Eukaryota</taxon>
        <taxon>Metazoa</taxon>
        <taxon>Echinodermata</taxon>
        <taxon>Eleutherozoa</taxon>
        <taxon>Asterozoa</taxon>
        <taxon>Asteroidea</taxon>
        <taxon>Valvatacea</taxon>
        <taxon>Valvatida</taxon>
        <taxon>Acanthasteridae</taxon>
        <taxon>Acanthaster</taxon>
    </lineage>
</organism>
<feature type="transmembrane region" description="Helical" evidence="9">
    <location>
        <begin position="344"/>
        <end position="368"/>
    </location>
</feature>
<evidence type="ECO:0000313" key="12">
    <source>
        <dbReference type="RefSeq" id="XP_022109889.1"/>
    </source>
</evidence>
<feature type="transmembrane region" description="Helical" evidence="9">
    <location>
        <begin position="100"/>
        <end position="131"/>
    </location>
</feature>
<proteinExistence type="predicted"/>
<evidence type="ECO:0000256" key="9">
    <source>
        <dbReference type="SAM" id="Phobius"/>
    </source>
</evidence>
<dbReference type="PROSITE" id="PS50262">
    <property type="entry name" value="G_PROTEIN_RECEP_F1_2"/>
    <property type="match status" value="1"/>
</dbReference>
<feature type="transmembrane region" description="Helical" evidence="9">
    <location>
        <begin position="152"/>
        <end position="174"/>
    </location>
</feature>
<reference evidence="12" key="1">
    <citation type="submission" date="2025-08" db="UniProtKB">
        <authorList>
            <consortium name="RefSeq"/>
        </authorList>
    </citation>
    <scope>IDENTIFICATION</scope>
</reference>
<keyword evidence="2" id="KW-1003">Cell membrane</keyword>
<feature type="transmembrane region" description="Helical" evidence="9">
    <location>
        <begin position="313"/>
        <end position="338"/>
    </location>
</feature>
<dbReference type="InterPro" id="IPR000276">
    <property type="entry name" value="GPCR_Rhodpsn"/>
</dbReference>
<gene>
    <name evidence="12" type="primary">LOC110989652</name>
</gene>
<keyword evidence="4 9" id="KW-1133">Transmembrane helix</keyword>